<accession>A0ABQ3L1N1</accession>
<evidence type="ECO:0000256" key="1">
    <source>
        <dbReference type="ARBA" id="ARBA00010333"/>
    </source>
</evidence>
<evidence type="ECO:0000313" key="4">
    <source>
        <dbReference type="Proteomes" id="UP000659697"/>
    </source>
</evidence>
<dbReference type="RefSeq" id="WP_189433876.1">
    <property type="nucleotide sequence ID" value="NZ_BNAO01000009.1"/>
</dbReference>
<dbReference type="PANTHER" id="PTHR35936">
    <property type="entry name" value="MEMBRANE-BOUND LYTIC MUREIN TRANSGLYCOSYLASE F"/>
    <property type="match status" value="1"/>
</dbReference>
<dbReference type="SUPFAM" id="SSF53850">
    <property type="entry name" value="Periplasmic binding protein-like II"/>
    <property type="match status" value="1"/>
</dbReference>
<gene>
    <name evidence="3" type="ORF">GCM10010919_30220</name>
</gene>
<feature type="chain" id="PRO_5047124641" description="Solute-binding protein family 3/N-terminal domain-containing protein" evidence="2">
    <location>
        <begin position="21"/>
        <end position="254"/>
    </location>
</feature>
<organism evidence="3 4">
    <name type="scientific">Alishewanella longhuensis</name>
    <dbReference type="NCBI Taxonomy" id="1091037"/>
    <lineage>
        <taxon>Bacteria</taxon>
        <taxon>Pseudomonadati</taxon>
        <taxon>Pseudomonadota</taxon>
        <taxon>Gammaproteobacteria</taxon>
        <taxon>Alteromonadales</taxon>
        <taxon>Alteromonadaceae</taxon>
        <taxon>Alishewanella</taxon>
    </lineage>
</organism>
<evidence type="ECO:0000256" key="2">
    <source>
        <dbReference type="SAM" id="SignalP"/>
    </source>
</evidence>
<feature type="signal peptide" evidence="2">
    <location>
        <begin position="1"/>
        <end position="20"/>
    </location>
</feature>
<evidence type="ECO:0008006" key="5">
    <source>
        <dbReference type="Google" id="ProtNLM"/>
    </source>
</evidence>
<dbReference type="EMBL" id="BNAO01000009">
    <property type="protein sequence ID" value="GHG75719.1"/>
    <property type="molecule type" value="Genomic_DNA"/>
</dbReference>
<dbReference type="Proteomes" id="UP000659697">
    <property type="component" value="Unassembled WGS sequence"/>
</dbReference>
<evidence type="ECO:0000313" key="3">
    <source>
        <dbReference type="EMBL" id="GHG75719.1"/>
    </source>
</evidence>
<comment type="caution">
    <text evidence="3">The sequence shown here is derived from an EMBL/GenBank/DDBJ whole genome shotgun (WGS) entry which is preliminary data.</text>
</comment>
<name>A0ABQ3L1N1_9ALTE</name>
<comment type="similarity">
    <text evidence="1">Belongs to the bacterial solute-binding protein 3 family.</text>
</comment>
<keyword evidence="4" id="KW-1185">Reference proteome</keyword>
<keyword evidence="2" id="KW-0732">Signal</keyword>
<dbReference type="Gene3D" id="3.40.190.10">
    <property type="entry name" value="Periplasmic binding protein-like II"/>
    <property type="match status" value="2"/>
</dbReference>
<reference evidence="4" key="1">
    <citation type="journal article" date="2019" name="Int. J. Syst. Evol. Microbiol.">
        <title>The Global Catalogue of Microorganisms (GCM) 10K type strain sequencing project: providing services to taxonomists for standard genome sequencing and annotation.</title>
        <authorList>
            <consortium name="The Broad Institute Genomics Platform"/>
            <consortium name="The Broad Institute Genome Sequencing Center for Infectious Disease"/>
            <person name="Wu L."/>
            <person name="Ma J."/>
        </authorList>
    </citation>
    <scope>NUCLEOTIDE SEQUENCE [LARGE SCALE GENOMIC DNA]</scope>
    <source>
        <strain evidence="4">CGMCC 1.7003</strain>
    </source>
</reference>
<sequence length="254" mass="28656">MRSLYFGLCLVFAISYPALAEPPRVQVLVGLHKPPYIDLTSGSGYELELLTALFAAAGMRAEFTHVPNGRLLPLFKSGAFDAVTLQPMHSTLPEYFYSCPYIHYQNVVTTLADGKLDIQSLADLARQRVIAFQTAEQVLGEEFRWAVTQMMDYSETVDQQAQVDMLLRGRADAIILDRNILGHHLDALAAEPALKLFNLPGGFYRLAFHRPELAAAFGEAQQHLWQQPAFTELQLRYFRQANQNLQPACDQQRR</sequence>
<protein>
    <recommendedName>
        <fullName evidence="5">Solute-binding protein family 3/N-terminal domain-containing protein</fullName>
    </recommendedName>
</protein>
<proteinExistence type="inferred from homology"/>